<dbReference type="RefSeq" id="WP_020194309.1">
    <property type="nucleotide sequence ID" value="NZ_BAOH01000005.1"/>
</dbReference>
<evidence type="ECO:0000313" key="2">
    <source>
        <dbReference type="Proteomes" id="UP000031586"/>
    </source>
</evidence>
<gene>
    <name evidence="1" type="ORF">H735_09335</name>
</gene>
<reference evidence="1 2" key="1">
    <citation type="submission" date="2014-07" db="EMBL/GenBank/DDBJ databases">
        <title>Unique and conserved regions in Vibrio harveyi and related species in comparison with the shrimp pathogen Vibrio harveyi CAIM 1792.</title>
        <authorList>
            <person name="Espinoza-Valles I."/>
            <person name="Vora G."/>
            <person name="Leekitcharoenphon P."/>
            <person name="Ussery D."/>
            <person name="Hoj L."/>
            <person name="Gomez-Gil B."/>
        </authorList>
    </citation>
    <scope>NUCLEOTIDE SEQUENCE [LARGE SCALE GENOMIC DNA]</scope>
    <source>
        <strain evidence="2">CAIM 1854 / LMG 25443</strain>
    </source>
</reference>
<proteinExistence type="predicted"/>
<dbReference type="AlphaFoldDB" id="A0A0C1VTA5"/>
<dbReference type="EMBL" id="JPRD01000015">
    <property type="protein sequence ID" value="KIF53133.1"/>
    <property type="molecule type" value="Genomic_DNA"/>
</dbReference>
<organism evidence="1 2">
    <name type="scientific">Vibrio owensii CAIM 1854 = LMG 25443</name>
    <dbReference type="NCBI Taxonomy" id="1229493"/>
    <lineage>
        <taxon>Bacteria</taxon>
        <taxon>Pseudomonadati</taxon>
        <taxon>Pseudomonadota</taxon>
        <taxon>Gammaproteobacteria</taxon>
        <taxon>Vibrionales</taxon>
        <taxon>Vibrionaceae</taxon>
        <taxon>Vibrio</taxon>
    </lineage>
</organism>
<sequence>MKTVYKHVQQAVIRGEGSSSPLSMVIDLSAPEAAASSGKAGHLEVTPSWKLLFAGTDADIKQQFAKGLAGSFESGLSKADFADSAASFVKHIDTLVTNSEKASIKLMQSIGLGGIAIRNDELGRMKYKALMLPFDMHGSNYRLLPLTEERDISIMCDILLEIIELRSENKLNQWFGNAVKLITKSECEQVMALHSAMFSSDTKVH</sequence>
<accession>A0A0C1VTA5</accession>
<protein>
    <submittedName>
        <fullName evidence="1">Uncharacterized protein</fullName>
    </submittedName>
</protein>
<evidence type="ECO:0000313" key="1">
    <source>
        <dbReference type="EMBL" id="KIF53133.1"/>
    </source>
</evidence>
<comment type="caution">
    <text evidence="1">The sequence shown here is derived from an EMBL/GenBank/DDBJ whole genome shotgun (WGS) entry which is preliminary data.</text>
</comment>
<dbReference type="PATRIC" id="fig|1229493.5.peg.951"/>
<name>A0A0C1VTA5_9VIBR</name>
<dbReference type="Proteomes" id="UP000031586">
    <property type="component" value="Unassembled WGS sequence"/>
</dbReference>